<feature type="compositionally biased region" description="Polar residues" evidence="1">
    <location>
        <begin position="164"/>
        <end position="182"/>
    </location>
</feature>
<feature type="chain" id="PRO_5005567550" evidence="2">
    <location>
        <begin position="26"/>
        <end position="600"/>
    </location>
</feature>
<evidence type="ECO:0000313" key="3">
    <source>
        <dbReference type="EMBL" id="KNZ49983.1"/>
    </source>
</evidence>
<accession>A0A0L6UN72</accession>
<feature type="region of interest" description="Disordered" evidence="1">
    <location>
        <begin position="334"/>
        <end position="385"/>
    </location>
</feature>
<feature type="compositionally biased region" description="Polar residues" evidence="1">
    <location>
        <begin position="202"/>
        <end position="216"/>
    </location>
</feature>
<dbReference type="VEuPathDB" id="FungiDB:VP01_465g6"/>
<feature type="compositionally biased region" description="Low complexity" evidence="1">
    <location>
        <begin position="372"/>
        <end position="383"/>
    </location>
</feature>
<feature type="region of interest" description="Disordered" evidence="1">
    <location>
        <begin position="562"/>
        <end position="600"/>
    </location>
</feature>
<feature type="compositionally biased region" description="Low complexity" evidence="1">
    <location>
        <begin position="134"/>
        <end position="147"/>
    </location>
</feature>
<evidence type="ECO:0000256" key="1">
    <source>
        <dbReference type="SAM" id="MobiDB-lite"/>
    </source>
</evidence>
<name>A0A0L6UN72_9BASI</name>
<keyword evidence="4" id="KW-1185">Reference proteome</keyword>
<evidence type="ECO:0000313" key="4">
    <source>
        <dbReference type="Proteomes" id="UP000037035"/>
    </source>
</evidence>
<sequence>MPDFNPHQANHCLIMINLHLPDLLATLIIIISSSSITSFDQHHNNNNHIPSRQSVSTAVNQQLPSEYPNVNPLYSEHDILMPPRPAFYGSRMSTFRSPSPGQSSRSDYGALSLSTHNRFSVATGLYANPYGNMSSSSIRSAPSKPAIRLQPSRPSHSRGRSVTVAPTTNRQSFHQDSPQLDQWHSDEEDEPGTANRPAPHHLTTSCGVVQQKNSSGRKQEEEEDEDDTVPLSKLKKKSVGSLRDAALTTAAAQTLERTRQQLHHNSANAIFLPASQTTLLHHQMGEHPEDRGKSRASLRSIGDKQDLQRQWSSRLSHIPPVPSIRPDVPLKAVMPHHARGNSPASSSSGSGSGTWSIPITPRDSMATSTNSHHLLPPTHALPLNRNLPKSRVTFASSGSGSGSVSEQDSCVGAGSAHRLSSIKNVDGVAREVDLEKHVSGDGGVGGHWAGVRVEELGVPAGVDPYLYAALGPEQKMQLHQRSQMMMQMMAAQAQAAVQMHALALASSNAPLMAFNNPAELQAVHHQPVSSAPFEAAPVFQGWPVPAPVASSNSSAAAELHALNNNNNNNPSPPHIVLSPLFNQPLTPSDLSAKHAPTPLP</sequence>
<dbReference type="EMBL" id="LAVV01009790">
    <property type="protein sequence ID" value="KNZ49983.1"/>
    <property type="molecule type" value="Genomic_DNA"/>
</dbReference>
<protein>
    <submittedName>
        <fullName evidence="3">Uncharacterized protein</fullName>
    </submittedName>
</protein>
<organism evidence="3 4">
    <name type="scientific">Puccinia sorghi</name>
    <dbReference type="NCBI Taxonomy" id="27349"/>
    <lineage>
        <taxon>Eukaryota</taxon>
        <taxon>Fungi</taxon>
        <taxon>Dikarya</taxon>
        <taxon>Basidiomycota</taxon>
        <taxon>Pucciniomycotina</taxon>
        <taxon>Pucciniomycetes</taxon>
        <taxon>Pucciniales</taxon>
        <taxon>Pucciniaceae</taxon>
        <taxon>Puccinia</taxon>
    </lineage>
</organism>
<evidence type="ECO:0000256" key="2">
    <source>
        <dbReference type="SAM" id="SignalP"/>
    </source>
</evidence>
<gene>
    <name evidence="3" type="ORF">VP01_465g6</name>
</gene>
<reference evidence="3 4" key="1">
    <citation type="submission" date="2015-08" db="EMBL/GenBank/DDBJ databases">
        <title>Next Generation Sequencing and Analysis of the Genome of Puccinia sorghi L Schw, the Causal Agent of Maize Common Rust.</title>
        <authorList>
            <person name="Rochi L."/>
            <person name="Burguener G."/>
            <person name="Darino M."/>
            <person name="Turjanski A."/>
            <person name="Kreff E."/>
            <person name="Dieguez M.J."/>
            <person name="Sacco F."/>
        </authorList>
    </citation>
    <scope>NUCLEOTIDE SEQUENCE [LARGE SCALE GENOMIC DNA]</scope>
    <source>
        <strain evidence="3 4">RO10H11247</strain>
    </source>
</reference>
<proteinExistence type="predicted"/>
<keyword evidence="2" id="KW-0732">Signal</keyword>
<dbReference type="AlphaFoldDB" id="A0A0L6UN72"/>
<feature type="region of interest" description="Disordered" evidence="1">
    <location>
        <begin position="134"/>
        <end position="238"/>
    </location>
</feature>
<feature type="signal peptide" evidence="2">
    <location>
        <begin position="1"/>
        <end position="25"/>
    </location>
</feature>
<dbReference type="Proteomes" id="UP000037035">
    <property type="component" value="Unassembled WGS sequence"/>
</dbReference>
<comment type="caution">
    <text evidence="3">The sequence shown here is derived from an EMBL/GenBank/DDBJ whole genome shotgun (WGS) entry which is preliminary data.</text>
</comment>
<feature type="compositionally biased region" description="Polar residues" evidence="1">
    <location>
        <begin position="580"/>
        <end position="589"/>
    </location>
</feature>
<dbReference type="OrthoDB" id="2507843at2759"/>